<evidence type="ECO:0000313" key="3">
    <source>
        <dbReference type="Proteomes" id="UP000244450"/>
    </source>
</evidence>
<dbReference type="Pfam" id="PF16389">
    <property type="entry name" value="DUF4998"/>
    <property type="match status" value="1"/>
</dbReference>
<dbReference type="Gene3D" id="2.60.40.10">
    <property type="entry name" value="Immunoglobulins"/>
    <property type="match status" value="1"/>
</dbReference>
<dbReference type="InterPro" id="IPR032164">
    <property type="entry name" value="DUF5000"/>
</dbReference>
<evidence type="ECO:0000259" key="1">
    <source>
        <dbReference type="PROSITE" id="PS50853"/>
    </source>
</evidence>
<protein>
    <recommendedName>
        <fullName evidence="1">Fibronectin type-III domain-containing protein</fullName>
    </recommendedName>
</protein>
<reference evidence="2 3" key="1">
    <citation type="submission" date="2018-04" db="EMBL/GenBank/DDBJ databases">
        <title>Chitinophaga fuyangensis sp. nov., isolated from soil in a chemical factory.</title>
        <authorList>
            <person name="Chen K."/>
        </authorList>
    </citation>
    <scope>NUCLEOTIDE SEQUENCE [LARGE SCALE GENOMIC DNA]</scope>
    <source>
        <strain evidence="2 3">LY-1</strain>
    </source>
</reference>
<dbReference type="EMBL" id="QCYK01000001">
    <property type="protein sequence ID" value="PUZ28673.1"/>
    <property type="molecule type" value="Genomic_DNA"/>
</dbReference>
<dbReference type="InterPro" id="IPR013783">
    <property type="entry name" value="Ig-like_fold"/>
</dbReference>
<dbReference type="InterPro" id="IPR036116">
    <property type="entry name" value="FN3_sf"/>
</dbReference>
<organism evidence="2 3">
    <name type="scientific">Chitinophaga parva</name>
    <dbReference type="NCBI Taxonomy" id="2169414"/>
    <lineage>
        <taxon>Bacteria</taxon>
        <taxon>Pseudomonadati</taxon>
        <taxon>Bacteroidota</taxon>
        <taxon>Chitinophagia</taxon>
        <taxon>Chitinophagales</taxon>
        <taxon>Chitinophagaceae</taxon>
        <taxon>Chitinophaga</taxon>
    </lineage>
</organism>
<gene>
    <name evidence="2" type="ORF">DCC81_04090</name>
</gene>
<dbReference type="Proteomes" id="UP000244450">
    <property type="component" value="Unassembled WGS sequence"/>
</dbReference>
<dbReference type="PROSITE" id="PS51257">
    <property type="entry name" value="PROKAR_LIPOPROTEIN"/>
    <property type="match status" value="1"/>
</dbReference>
<accession>A0A2T7BLW3</accession>
<comment type="caution">
    <text evidence="2">The sequence shown here is derived from an EMBL/GenBank/DDBJ whole genome shotgun (WGS) entry which is preliminary data.</text>
</comment>
<dbReference type="InterPro" id="IPR003961">
    <property type="entry name" value="FN3_dom"/>
</dbReference>
<evidence type="ECO:0000313" key="2">
    <source>
        <dbReference type="EMBL" id="PUZ28673.1"/>
    </source>
</evidence>
<name>A0A2T7BLW3_9BACT</name>
<dbReference type="AlphaFoldDB" id="A0A2T7BLW3"/>
<dbReference type="PROSITE" id="PS50853">
    <property type="entry name" value="FN3"/>
    <property type="match status" value="1"/>
</dbReference>
<sequence>MKNRLHYILLLLAVLVACDKKPTDFRQYLDGHEITYPGSLDQVTVLPGNYRLQLQWAPNPDPSVTHYIVYWNNYADSLVVEAKSHTPTDTVKCTISNLQEYSYTFFINAYDAAGNKSVTREVDNARVYGDIYHANLFNRPVNTDTPFIVSYDGSSVQIKFSTPDTTNVNTAVKYTNMQGTVITKNLPATENTVVLDGYQLGTPVLYQSSYLPQKIAIDTFTTLKADTFPTIYQITQCDKTKFAEVHFPFDAGAYEGDTYLGKVWDGNATVRGYPDIYHSDDPGISLPRTVSFDMGVVYNNIATIEEIGRNCCHNPIDFEIWGIADTTGATPSLPGNDPNWKSMMEGKGWTMLTEAVRTDDGSAPKKFDFIPTPPPVRFMVMRVIKVASGTNSINMSQLTLWYRKQ</sequence>
<proteinExistence type="predicted"/>
<feature type="domain" description="Fibronectin type-III" evidence="1">
    <location>
        <begin position="36"/>
        <end position="130"/>
    </location>
</feature>
<dbReference type="Pfam" id="PF16391">
    <property type="entry name" value="DUF5000"/>
    <property type="match status" value="1"/>
</dbReference>
<dbReference type="OrthoDB" id="1043438at2"/>
<dbReference type="CDD" id="cd00063">
    <property type="entry name" value="FN3"/>
    <property type="match status" value="1"/>
</dbReference>
<dbReference type="SUPFAM" id="SSF49265">
    <property type="entry name" value="Fibronectin type III"/>
    <property type="match status" value="1"/>
</dbReference>
<dbReference type="RefSeq" id="WP_108685312.1">
    <property type="nucleotide sequence ID" value="NZ_QCYK01000001.1"/>
</dbReference>
<keyword evidence="3" id="KW-1185">Reference proteome</keyword>